<dbReference type="EMBL" id="UAVU01000009">
    <property type="protein sequence ID" value="SQC92169.1"/>
    <property type="molecule type" value="Genomic_DNA"/>
</dbReference>
<name>A0A2X3L0A3_9ENTR</name>
<evidence type="ECO:0000313" key="2">
    <source>
        <dbReference type="EMBL" id="SQC92169.1"/>
    </source>
</evidence>
<dbReference type="AlphaFoldDB" id="A0A2X3L0A3"/>
<dbReference type="Proteomes" id="UP000251197">
    <property type="component" value="Unassembled WGS sequence"/>
</dbReference>
<evidence type="ECO:0000259" key="1">
    <source>
        <dbReference type="Pfam" id="PF13610"/>
    </source>
</evidence>
<gene>
    <name evidence="2" type="ORF">NCTC12120_05361</name>
</gene>
<reference evidence="2 3" key="1">
    <citation type="submission" date="2018-06" db="EMBL/GenBank/DDBJ databases">
        <authorList>
            <consortium name="Pathogen Informatics"/>
            <person name="Doyle S."/>
        </authorList>
    </citation>
    <scope>NUCLEOTIDE SEQUENCE [LARGE SCALE GENOMIC DNA]</scope>
    <source>
        <strain evidence="2 3">NCTC12120</strain>
    </source>
</reference>
<sequence length="112" mass="12587">MPLAAWRGPPDVEHWQIKYRNNVIECDHGKLKRITNAALGFKSMKTVYATIKGIEIMRALRKGKASAFCYGAPQGGMRLVSGVFEYRALPPDRRRIEPHLCNSAHHSILTGI</sequence>
<feature type="domain" description="DDE" evidence="1">
    <location>
        <begin position="10"/>
        <end position="63"/>
    </location>
</feature>
<accession>A0A2X3L0A3</accession>
<dbReference type="InterPro" id="IPR032874">
    <property type="entry name" value="DDE_dom"/>
</dbReference>
<proteinExistence type="predicted"/>
<protein>
    <recommendedName>
        <fullName evidence="1">DDE domain-containing protein</fullName>
    </recommendedName>
</protein>
<organism evidence="2 3">
    <name type="scientific">Cedecea neteri</name>
    <dbReference type="NCBI Taxonomy" id="158822"/>
    <lineage>
        <taxon>Bacteria</taxon>
        <taxon>Pseudomonadati</taxon>
        <taxon>Pseudomonadota</taxon>
        <taxon>Gammaproteobacteria</taxon>
        <taxon>Enterobacterales</taxon>
        <taxon>Enterobacteriaceae</taxon>
        <taxon>Cedecea</taxon>
    </lineage>
</organism>
<dbReference type="Pfam" id="PF13610">
    <property type="entry name" value="DDE_Tnp_IS240"/>
    <property type="match status" value="1"/>
</dbReference>
<evidence type="ECO:0000313" key="3">
    <source>
        <dbReference type="Proteomes" id="UP000251197"/>
    </source>
</evidence>